<dbReference type="SUPFAM" id="SSF52540">
    <property type="entry name" value="P-loop containing nucleoside triphosphate hydrolases"/>
    <property type="match status" value="1"/>
</dbReference>
<dbReference type="EMBL" id="AZAC01000001">
    <property type="protein sequence ID" value="KIX15821.1"/>
    <property type="molecule type" value="Genomic_DNA"/>
</dbReference>
<dbReference type="GO" id="GO:0016887">
    <property type="term" value="F:ATP hydrolysis activity"/>
    <property type="evidence" value="ECO:0007669"/>
    <property type="project" value="InterPro"/>
</dbReference>
<dbReference type="FunFam" id="3.40.50.12240:FF:000002">
    <property type="entry name" value="Flagellum-specific ATP synthase FliI"/>
    <property type="match status" value="1"/>
</dbReference>
<dbReference type="GO" id="GO:0005524">
    <property type="term" value="F:ATP binding"/>
    <property type="evidence" value="ECO:0007669"/>
    <property type="project" value="UniProtKB-KW"/>
</dbReference>
<dbReference type="GO" id="GO:0030257">
    <property type="term" value="C:type III protein secretion system complex"/>
    <property type="evidence" value="ECO:0007669"/>
    <property type="project" value="InterPro"/>
</dbReference>
<dbReference type="Proteomes" id="UP000032233">
    <property type="component" value="Unassembled WGS sequence"/>
</dbReference>
<feature type="domain" description="AAA+ ATPase" evidence="8">
    <location>
        <begin position="158"/>
        <end position="340"/>
    </location>
</feature>
<dbReference type="NCBIfam" id="TIGR01026">
    <property type="entry name" value="fliI_yscN"/>
    <property type="match status" value="1"/>
</dbReference>
<dbReference type="OrthoDB" id="9801639at2"/>
<keyword evidence="3" id="KW-0963">Cytoplasm</keyword>
<dbReference type="PANTHER" id="PTHR15184:SF9">
    <property type="entry name" value="SPI-1 TYPE 3 SECRETION SYSTEM ATPASE"/>
    <property type="match status" value="1"/>
</dbReference>
<evidence type="ECO:0000259" key="8">
    <source>
        <dbReference type="SMART" id="SM00382"/>
    </source>
</evidence>
<dbReference type="AlphaFoldDB" id="A0A0D2JJH5"/>
<keyword evidence="7" id="KW-1278">Translocase</keyword>
<dbReference type="SMART" id="SM00382">
    <property type="entry name" value="AAA"/>
    <property type="match status" value="1"/>
</dbReference>
<dbReference type="RefSeq" id="WP_052514666.1">
    <property type="nucleotide sequence ID" value="NZ_AZAC01000001.1"/>
</dbReference>
<dbReference type="Pfam" id="PF18269">
    <property type="entry name" value="T3SS_ATPase_C"/>
    <property type="match status" value="1"/>
</dbReference>
<evidence type="ECO:0000256" key="3">
    <source>
        <dbReference type="ARBA" id="ARBA00022490"/>
    </source>
</evidence>
<dbReference type="InterPro" id="IPR000194">
    <property type="entry name" value="ATPase_F1/V1/A1_a/bsu_nucl-bd"/>
</dbReference>
<keyword evidence="2" id="KW-0813">Transport</keyword>
<comment type="caution">
    <text evidence="9">The sequence shown here is derived from an EMBL/GenBank/DDBJ whole genome shotgun (WGS) entry which is preliminary data.</text>
</comment>
<dbReference type="InterPro" id="IPR027417">
    <property type="entry name" value="P-loop_NTPase"/>
</dbReference>
<dbReference type="GO" id="GO:0005737">
    <property type="term" value="C:cytoplasm"/>
    <property type="evidence" value="ECO:0007669"/>
    <property type="project" value="UniProtKB-SubCell"/>
</dbReference>
<dbReference type="PANTHER" id="PTHR15184">
    <property type="entry name" value="ATP SYNTHASE"/>
    <property type="match status" value="1"/>
</dbReference>
<dbReference type="InterPro" id="IPR040627">
    <property type="entry name" value="T3SS_ATPase_C"/>
</dbReference>
<reference evidence="9 10" key="1">
    <citation type="submission" date="2013-11" db="EMBL/GenBank/DDBJ databases">
        <title>Metagenomic analysis of a methanogenic consortium involved in long chain n-alkane degradation.</title>
        <authorList>
            <person name="Davidova I.A."/>
            <person name="Callaghan A.V."/>
            <person name="Wawrik B."/>
            <person name="Pruitt S."/>
            <person name="Marks C."/>
            <person name="Duncan K.E."/>
            <person name="Suflita J.M."/>
        </authorList>
    </citation>
    <scope>NUCLEOTIDE SEQUENCE [LARGE SCALE GENOMIC DNA]</scope>
    <source>
        <strain evidence="9 10">SPR</strain>
    </source>
</reference>
<evidence type="ECO:0000313" key="10">
    <source>
        <dbReference type="Proteomes" id="UP000032233"/>
    </source>
</evidence>
<evidence type="ECO:0000313" key="9">
    <source>
        <dbReference type="EMBL" id="KIX15821.1"/>
    </source>
</evidence>
<dbReference type="CDD" id="cd18117">
    <property type="entry name" value="ATP-synt_flagellum-secretory_path_III_N"/>
    <property type="match status" value="1"/>
</dbReference>
<evidence type="ECO:0000256" key="2">
    <source>
        <dbReference type="ARBA" id="ARBA00022448"/>
    </source>
</evidence>
<dbReference type="GO" id="GO:0030254">
    <property type="term" value="P:protein secretion by the type III secretion system"/>
    <property type="evidence" value="ECO:0007669"/>
    <property type="project" value="InterPro"/>
</dbReference>
<evidence type="ECO:0000256" key="1">
    <source>
        <dbReference type="ARBA" id="ARBA00004496"/>
    </source>
</evidence>
<keyword evidence="4" id="KW-0547">Nucleotide-binding</keyword>
<accession>A0A0D2JJH5</accession>
<dbReference type="Pfam" id="PF02874">
    <property type="entry name" value="ATP-synt_ab_N"/>
    <property type="match status" value="1"/>
</dbReference>
<comment type="subcellular location">
    <subcellularLocation>
        <location evidence="1">Cytoplasm</location>
    </subcellularLocation>
</comment>
<dbReference type="STRING" id="1429043.X474_00425"/>
<dbReference type="InParanoid" id="A0A0D2JJH5"/>
<proteinExistence type="predicted"/>
<name>A0A0D2JJH5_9BACT</name>
<evidence type="ECO:0000256" key="6">
    <source>
        <dbReference type="ARBA" id="ARBA00022927"/>
    </source>
</evidence>
<dbReference type="PATRIC" id="fig|1429043.3.peg.88"/>
<protein>
    <submittedName>
        <fullName evidence="9">ATP synthase</fullName>
    </submittedName>
</protein>
<dbReference type="Gene3D" id="3.40.50.12240">
    <property type="match status" value="1"/>
</dbReference>
<dbReference type="InterPro" id="IPR050053">
    <property type="entry name" value="ATPase_alpha/beta_chains"/>
</dbReference>
<keyword evidence="6" id="KW-0653">Protein transport</keyword>
<evidence type="ECO:0000256" key="5">
    <source>
        <dbReference type="ARBA" id="ARBA00022840"/>
    </source>
</evidence>
<dbReference type="CDD" id="cd01136">
    <property type="entry name" value="ATPase_flagellum-secretory_path_III"/>
    <property type="match status" value="1"/>
</dbReference>
<evidence type="ECO:0000256" key="7">
    <source>
        <dbReference type="ARBA" id="ARBA00022967"/>
    </source>
</evidence>
<sequence>MSSNLLAPYFQALEDCRPLVMMGKVTQVVGLVAEVMGATLPVGDAVYLHPEGLDPILGEVVGFKGQRMLVMPYADSRGISPGCPVSSAGNEGMVRVGPGLLGRVLNGLGLPADGGEPIEYESLYPLYTDPPDPFTRKRISEPVDVGVRAINAMLTLGKGQRMGIFAGSGVGKSTLMGMIARHTAADVSVIGLVGERGREVREFMERDMGEEGMKRSVVVVATSDQPALVRIRAAYLATAVAEYFRDQGKDVVLMMDSVTRFALAGREVGLSIGEPPTTKGYTPSVFAQLPKLLERAGTTKGEGSITGIYTVLVEGDDVTEPVADAMRSILDGHVVLTRQLADQGHYPAIEIQGSVSRLMPDVNPKEVLKAGRKLLHLMAAYRRSEDLINIGAYAQGSNPTIDQAIKLMGPINDFLTQEMDQGVDLKASRAQLMDLARQVK</sequence>
<dbReference type="FunCoup" id="A0A0D2JJH5">
    <property type="interactions" value="212"/>
</dbReference>
<dbReference type="GO" id="GO:0046933">
    <property type="term" value="F:proton-transporting ATP synthase activity, rotational mechanism"/>
    <property type="evidence" value="ECO:0007669"/>
    <property type="project" value="TreeGrafter"/>
</dbReference>
<dbReference type="InterPro" id="IPR005714">
    <property type="entry name" value="ATPase_T3SS_FliI/YscN"/>
</dbReference>
<dbReference type="InterPro" id="IPR003593">
    <property type="entry name" value="AAA+_ATPase"/>
</dbReference>
<gene>
    <name evidence="9" type="ORF">X474_00425</name>
</gene>
<keyword evidence="5" id="KW-0067">ATP-binding</keyword>
<organism evidence="9 10">
    <name type="scientific">Dethiosulfatarculus sandiegensis</name>
    <dbReference type="NCBI Taxonomy" id="1429043"/>
    <lineage>
        <taxon>Bacteria</taxon>
        <taxon>Pseudomonadati</taxon>
        <taxon>Thermodesulfobacteriota</taxon>
        <taxon>Desulfarculia</taxon>
        <taxon>Desulfarculales</taxon>
        <taxon>Desulfarculaceae</taxon>
        <taxon>Dethiosulfatarculus</taxon>
    </lineage>
</organism>
<dbReference type="Pfam" id="PF00006">
    <property type="entry name" value="ATP-synt_ab"/>
    <property type="match status" value="1"/>
</dbReference>
<keyword evidence="10" id="KW-1185">Reference proteome</keyword>
<dbReference type="InterPro" id="IPR004100">
    <property type="entry name" value="ATPase_F1/V1/A1_a/bsu_N"/>
</dbReference>
<evidence type="ECO:0000256" key="4">
    <source>
        <dbReference type="ARBA" id="ARBA00022741"/>
    </source>
</evidence>